<organism evidence="1 2">
    <name type="scientific">Cristinia sonorae</name>
    <dbReference type="NCBI Taxonomy" id="1940300"/>
    <lineage>
        <taxon>Eukaryota</taxon>
        <taxon>Fungi</taxon>
        <taxon>Dikarya</taxon>
        <taxon>Basidiomycota</taxon>
        <taxon>Agaricomycotina</taxon>
        <taxon>Agaricomycetes</taxon>
        <taxon>Agaricomycetidae</taxon>
        <taxon>Agaricales</taxon>
        <taxon>Pleurotineae</taxon>
        <taxon>Stephanosporaceae</taxon>
        <taxon>Cristinia</taxon>
    </lineage>
</organism>
<dbReference type="Pfam" id="PF04090">
    <property type="entry name" value="Rrn11"/>
    <property type="match status" value="1"/>
</dbReference>
<dbReference type="GO" id="GO:0070860">
    <property type="term" value="C:RNA polymerase I core factor complex"/>
    <property type="evidence" value="ECO:0007669"/>
    <property type="project" value="TreeGrafter"/>
</dbReference>
<dbReference type="Gene3D" id="1.25.40.10">
    <property type="entry name" value="Tetratricopeptide repeat domain"/>
    <property type="match status" value="1"/>
</dbReference>
<comment type="caution">
    <text evidence="1">The sequence shown here is derived from an EMBL/GenBank/DDBJ whole genome shotgun (WGS) entry which is preliminary data.</text>
</comment>
<dbReference type="AlphaFoldDB" id="A0A8K0XMY1"/>
<sequence length="204" mass="23433">MSSSQRAFLFESLEGKQPRNARKTHLRLLYDVLHLSLQRGDFARARRAWGILIRCKEIDWKAMWKTGLLLVDEFHDVGPEGNSKKLEFLSTMMLQCPDARQAIFQELVIRYISAGQYRKALDELELYLPSQPYESNPALHVYAGLICLYLAQPQQGIPMFIYTCWNNIVLRDAQGYFEKAKAIDSENLVATAWLEQVSISSATN</sequence>
<name>A0A8K0XMY1_9AGAR</name>
<protein>
    <submittedName>
        <fullName evidence="1">Uncharacterized protein</fullName>
    </submittedName>
</protein>
<dbReference type="GO" id="GO:0017025">
    <property type="term" value="F:TBP-class protein binding"/>
    <property type="evidence" value="ECO:0007669"/>
    <property type="project" value="TreeGrafter"/>
</dbReference>
<dbReference type="GO" id="GO:0042790">
    <property type="term" value="P:nucleolar large rRNA transcription by RNA polymerase I"/>
    <property type="evidence" value="ECO:0007669"/>
    <property type="project" value="TreeGrafter"/>
</dbReference>
<evidence type="ECO:0000313" key="1">
    <source>
        <dbReference type="EMBL" id="KAH8094811.1"/>
    </source>
</evidence>
<gene>
    <name evidence="1" type="ORF">BXZ70DRAFT_896231</name>
</gene>
<dbReference type="EMBL" id="JAEVFJ010000024">
    <property type="protein sequence ID" value="KAH8094811.1"/>
    <property type="molecule type" value="Genomic_DNA"/>
</dbReference>
<dbReference type="GO" id="GO:0001181">
    <property type="term" value="F:RNA polymerase I general transcription initiation factor activity"/>
    <property type="evidence" value="ECO:0007669"/>
    <property type="project" value="InterPro"/>
</dbReference>
<keyword evidence="2" id="KW-1185">Reference proteome</keyword>
<dbReference type="InterPro" id="IPR053029">
    <property type="entry name" value="RNA_pol_I-specific_init_factor"/>
</dbReference>
<dbReference type="Proteomes" id="UP000813824">
    <property type="component" value="Unassembled WGS sequence"/>
</dbReference>
<dbReference type="InterPro" id="IPR007224">
    <property type="entry name" value="TIF_Rrn11"/>
</dbReference>
<reference evidence="1" key="1">
    <citation type="journal article" date="2021" name="New Phytol.">
        <title>Evolutionary innovations through gain and loss of genes in the ectomycorrhizal Boletales.</title>
        <authorList>
            <person name="Wu G."/>
            <person name="Miyauchi S."/>
            <person name="Morin E."/>
            <person name="Kuo A."/>
            <person name="Drula E."/>
            <person name="Varga T."/>
            <person name="Kohler A."/>
            <person name="Feng B."/>
            <person name="Cao Y."/>
            <person name="Lipzen A."/>
            <person name="Daum C."/>
            <person name="Hundley H."/>
            <person name="Pangilinan J."/>
            <person name="Johnson J."/>
            <person name="Barry K."/>
            <person name="LaButti K."/>
            <person name="Ng V."/>
            <person name="Ahrendt S."/>
            <person name="Min B."/>
            <person name="Choi I.G."/>
            <person name="Park H."/>
            <person name="Plett J.M."/>
            <person name="Magnuson J."/>
            <person name="Spatafora J.W."/>
            <person name="Nagy L.G."/>
            <person name="Henrissat B."/>
            <person name="Grigoriev I.V."/>
            <person name="Yang Z.L."/>
            <person name="Xu J."/>
            <person name="Martin F.M."/>
        </authorList>
    </citation>
    <scope>NUCLEOTIDE SEQUENCE</scope>
    <source>
        <strain evidence="1">KKN 215</strain>
    </source>
</reference>
<dbReference type="InterPro" id="IPR011990">
    <property type="entry name" value="TPR-like_helical_dom_sf"/>
</dbReference>
<dbReference type="PANTHER" id="PTHR28244">
    <property type="entry name" value="RNA POLYMERASE I-SPECIFIC TRANSCRIPTION INITIATION FACTOR RRN11"/>
    <property type="match status" value="1"/>
</dbReference>
<dbReference type="GO" id="GO:0001164">
    <property type="term" value="F:RNA polymerase I core promoter sequence-specific DNA binding"/>
    <property type="evidence" value="ECO:0007669"/>
    <property type="project" value="InterPro"/>
</dbReference>
<proteinExistence type="predicted"/>
<dbReference type="OrthoDB" id="2159786at2759"/>
<accession>A0A8K0XMY1</accession>
<dbReference type="PANTHER" id="PTHR28244:SF1">
    <property type="entry name" value="RNA POLYMERASE I-SPECIFIC TRANSCRIPTION INITIATION FACTOR RRN11"/>
    <property type="match status" value="1"/>
</dbReference>
<evidence type="ECO:0000313" key="2">
    <source>
        <dbReference type="Proteomes" id="UP000813824"/>
    </source>
</evidence>